<sequence>MVYPLSQKASIQILYITSLLLSSNALPQLPGGASVQEDTSQVSINERPDANSAVTNLPITVTIFSDSPGPKICRGSPAASLTLPRPDGLGLRTGSQCYNLPSVAGCGNFVANKDDGCEARLFEEPACVSYVNTAVFMPENRAVGGMWRSFSVECGIPAPDPASLGAPPLQGMMQDIKRPHQG</sequence>
<dbReference type="OrthoDB" id="3943581at2759"/>
<accession>A0A1J7IBN8</accession>
<protein>
    <submittedName>
        <fullName evidence="1">Uncharacterized protein</fullName>
    </submittedName>
</protein>
<evidence type="ECO:0000313" key="2">
    <source>
        <dbReference type="Proteomes" id="UP000182658"/>
    </source>
</evidence>
<keyword evidence="2" id="KW-1185">Reference proteome</keyword>
<dbReference type="InParanoid" id="A0A1J7IBN8"/>
<organism evidence="1 2">
    <name type="scientific">Coniochaeta ligniaria NRRL 30616</name>
    <dbReference type="NCBI Taxonomy" id="1408157"/>
    <lineage>
        <taxon>Eukaryota</taxon>
        <taxon>Fungi</taxon>
        <taxon>Dikarya</taxon>
        <taxon>Ascomycota</taxon>
        <taxon>Pezizomycotina</taxon>
        <taxon>Sordariomycetes</taxon>
        <taxon>Sordariomycetidae</taxon>
        <taxon>Coniochaetales</taxon>
        <taxon>Coniochaetaceae</taxon>
        <taxon>Coniochaeta</taxon>
    </lineage>
</organism>
<gene>
    <name evidence="1" type="ORF">CONLIGDRAFT_685671</name>
</gene>
<proteinExistence type="predicted"/>
<name>A0A1J7IBN8_9PEZI</name>
<reference evidence="1 2" key="1">
    <citation type="submission" date="2016-10" db="EMBL/GenBank/DDBJ databases">
        <title>Draft genome sequence of Coniochaeta ligniaria NRRL30616, a lignocellulolytic fungus for bioabatement of inhibitors in plant biomass hydrolysates.</title>
        <authorList>
            <consortium name="DOE Joint Genome Institute"/>
            <person name="Jimenez D.J."/>
            <person name="Hector R.E."/>
            <person name="Riley R."/>
            <person name="Sun H."/>
            <person name="Grigoriev I.V."/>
            <person name="Van Elsas J.D."/>
            <person name="Nichols N.N."/>
        </authorList>
    </citation>
    <scope>NUCLEOTIDE SEQUENCE [LARGE SCALE GENOMIC DNA]</scope>
    <source>
        <strain evidence="1 2">NRRL 30616</strain>
    </source>
</reference>
<dbReference type="Proteomes" id="UP000182658">
    <property type="component" value="Unassembled WGS sequence"/>
</dbReference>
<evidence type="ECO:0000313" key="1">
    <source>
        <dbReference type="EMBL" id="OIW24723.1"/>
    </source>
</evidence>
<dbReference type="AlphaFoldDB" id="A0A1J7IBN8"/>
<dbReference type="EMBL" id="KV875103">
    <property type="protein sequence ID" value="OIW24723.1"/>
    <property type="molecule type" value="Genomic_DNA"/>
</dbReference>